<keyword evidence="3" id="KW-1185">Reference proteome</keyword>
<organism evidence="2 3">
    <name type="scientific">Sulfurimonas diazotrophicus</name>
    <dbReference type="NCBI Taxonomy" id="3131939"/>
    <lineage>
        <taxon>Bacteria</taxon>
        <taxon>Pseudomonadati</taxon>
        <taxon>Campylobacterota</taxon>
        <taxon>Epsilonproteobacteria</taxon>
        <taxon>Campylobacterales</taxon>
        <taxon>Sulfurimonadaceae</taxon>
        <taxon>Sulfurimonas</taxon>
    </lineage>
</organism>
<gene>
    <name evidence="2" type="ORF">WCY31_01675</name>
</gene>
<dbReference type="PROSITE" id="PS51257">
    <property type="entry name" value="PROKAR_LIPOPROTEIN"/>
    <property type="match status" value="1"/>
</dbReference>
<dbReference type="RefSeq" id="WP_345972904.1">
    <property type="nucleotide sequence ID" value="NZ_CP147920.1"/>
</dbReference>
<proteinExistence type="predicted"/>
<accession>A0ABZ3HA68</accession>
<dbReference type="EMBL" id="CP147920">
    <property type="protein sequence ID" value="XAU15422.1"/>
    <property type="molecule type" value="Genomic_DNA"/>
</dbReference>
<sequence length="103" mass="10773">MKQTLYTAALLAAFVALAGCSDQKKASDTPTAGAMKCGAGKCGANMVSGSSELAKKQRAVLTQMSTDDPRMGCVMNAQTVEAVYDCVRDPETGKLTLEYNASK</sequence>
<evidence type="ECO:0000313" key="2">
    <source>
        <dbReference type="EMBL" id="XAU15422.1"/>
    </source>
</evidence>
<evidence type="ECO:0000256" key="1">
    <source>
        <dbReference type="SAM" id="SignalP"/>
    </source>
</evidence>
<feature type="chain" id="PRO_5047472057" evidence="1">
    <location>
        <begin position="19"/>
        <end position="103"/>
    </location>
</feature>
<name>A0ABZ3HA68_9BACT</name>
<dbReference type="Proteomes" id="UP001447842">
    <property type="component" value="Chromosome"/>
</dbReference>
<keyword evidence="1" id="KW-0732">Signal</keyword>
<protein>
    <submittedName>
        <fullName evidence="2">Uncharacterized protein</fullName>
    </submittedName>
</protein>
<reference evidence="2 3" key="1">
    <citation type="submission" date="2024-03" db="EMBL/GenBank/DDBJ databases">
        <title>Sulfurimonas sp. HSL3-1.</title>
        <authorList>
            <person name="Wang S."/>
        </authorList>
    </citation>
    <scope>NUCLEOTIDE SEQUENCE [LARGE SCALE GENOMIC DNA]</scope>
    <source>
        <strain evidence="2 3">HSL3-1</strain>
    </source>
</reference>
<feature type="signal peptide" evidence="1">
    <location>
        <begin position="1"/>
        <end position="18"/>
    </location>
</feature>
<evidence type="ECO:0000313" key="3">
    <source>
        <dbReference type="Proteomes" id="UP001447842"/>
    </source>
</evidence>